<feature type="compositionally biased region" description="Polar residues" evidence="1">
    <location>
        <begin position="53"/>
        <end position="69"/>
    </location>
</feature>
<evidence type="ECO:0000256" key="1">
    <source>
        <dbReference type="SAM" id="MobiDB-lite"/>
    </source>
</evidence>
<feature type="region of interest" description="Disordered" evidence="1">
    <location>
        <begin position="47"/>
        <end position="82"/>
    </location>
</feature>
<dbReference type="EMBL" id="HACG01052819">
    <property type="protein sequence ID" value="CEK99690.1"/>
    <property type="molecule type" value="Transcribed_RNA"/>
</dbReference>
<accession>A0A0B7C5D9</accession>
<gene>
    <name evidence="2" type="primary">ORF221903</name>
</gene>
<evidence type="ECO:0000313" key="2">
    <source>
        <dbReference type="EMBL" id="CEK99690.1"/>
    </source>
</evidence>
<protein>
    <submittedName>
        <fullName evidence="2">Uncharacterized protein</fullName>
    </submittedName>
</protein>
<proteinExistence type="predicted"/>
<organism evidence="2">
    <name type="scientific">Arion vulgaris</name>
    <dbReference type="NCBI Taxonomy" id="1028688"/>
    <lineage>
        <taxon>Eukaryota</taxon>
        <taxon>Metazoa</taxon>
        <taxon>Spiralia</taxon>
        <taxon>Lophotrochozoa</taxon>
        <taxon>Mollusca</taxon>
        <taxon>Gastropoda</taxon>
        <taxon>Heterobranchia</taxon>
        <taxon>Euthyneura</taxon>
        <taxon>Panpulmonata</taxon>
        <taxon>Eupulmonata</taxon>
        <taxon>Stylommatophora</taxon>
        <taxon>Helicina</taxon>
        <taxon>Arionoidea</taxon>
        <taxon>Arionidae</taxon>
        <taxon>Arion</taxon>
    </lineage>
</organism>
<feature type="region of interest" description="Disordered" evidence="1">
    <location>
        <begin position="1"/>
        <end position="30"/>
    </location>
</feature>
<feature type="compositionally biased region" description="Acidic residues" evidence="1">
    <location>
        <begin position="1"/>
        <end position="15"/>
    </location>
</feature>
<dbReference type="AlphaFoldDB" id="A0A0B7C5D9"/>
<sequence>SSTGDEGDNEEDLDVVGDPARTSQAHSRPWYQIRRLPQPFTSGYAYREGLTKTGGSRRTQSQEDVSNWSHAGPYYGLRARSE</sequence>
<reference evidence="2" key="1">
    <citation type="submission" date="2014-12" db="EMBL/GenBank/DDBJ databases">
        <title>Insight into the proteome of Arion vulgaris.</title>
        <authorList>
            <person name="Aradska J."/>
            <person name="Bulat T."/>
            <person name="Smidak R."/>
            <person name="Sarate P."/>
            <person name="Gangsoo J."/>
            <person name="Sialana F."/>
            <person name="Bilban M."/>
            <person name="Lubec G."/>
        </authorList>
    </citation>
    <scope>NUCLEOTIDE SEQUENCE</scope>
    <source>
        <tissue evidence="2">Skin</tissue>
    </source>
</reference>
<feature type="non-terminal residue" evidence="2">
    <location>
        <position position="82"/>
    </location>
</feature>
<feature type="non-terminal residue" evidence="2">
    <location>
        <position position="1"/>
    </location>
</feature>
<name>A0A0B7C5D9_9EUPU</name>